<organism evidence="2 3">
    <name type="scientific">Penicillium antarcticum</name>
    <dbReference type="NCBI Taxonomy" id="416450"/>
    <lineage>
        <taxon>Eukaryota</taxon>
        <taxon>Fungi</taxon>
        <taxon>Dikarya</taxon>
        <taxon>Ascomycota</taxon>
        <taxon>Pezizomycotina</taxon>
        <taxon>Eurotiomycetes</taxon>
        <taxon>Eurotiomycetidae</taxon>
        <taxon>Eurotiales</taxon>
        <taxon>Aspergillaceae</taxon>
        <taxon>Penicillium</taxon>
    </lineage>
</organism>
<dbReference type="AlphaFoldDB" id="A0A1V6PKE8"/>
<evidence type="ECO:0000256" key="1">
    <source>
        <dbReference type="SAM" id="MobiDB-lite"/>
    </source>
</evidence>
<keyword evidence="3" id="KW-1185">Reference proteome</keyword>
<sequence length="48" mass="5112">MLIKKSERGGLKVGGGANKSSRGTEGPLKIPASWSSLEVGLTEMQRLR</sequence>
<comment type="caution">
    <text evidence="2">The sequence shown here is derived from an EMBL/GenBank/DDBJ whole genome shotgun (WGS) entry which is preliminary data.</text>
</comment>
<dbReference type="EMBL" id="MDYN01000111">
    <property type="protein sequence ID" value="OQD77353.1"/>
    <property type="molecule type" value="Genomic_DNA"/>
</dbReference>
<evidence type="ECO:0000313" key="3">
    <source>
        <dbReference type="Proteomes" id="UP000191672"/>
    </source>
</evidence>
<name>A0A1V6PKE8_9EURO</name>
<feature type="compositionally biased region" description="Basic and acidic residues" evidence="1">
    <location>
        <begin position="1"/>
        <end position="10"/>
    </location>
</feature>
<protein>
    <submittedName>
        <fullName evidence="2">Uncharacterized protein</fullName>
    </submittedName>
</protein>
<gene>
    <name evidence="2" type="ORF">PENANT_c111G04253</name>
</gene>
<proteinExistence type="predicted"/>
<evidence type="ECO:0000313" key="2">
    <source>
        <dbReference type="EMBL" id="OQD77353.1"/>
    </source>
</evidence>
<accession>A0A1V6PKE8</accession>
<feature type="region of interest" description="Disordered" evidence="1">
    <location>
        <begin position="1"/>
        <end position="29"/>
    </location>
</feature>
<reference evidence="3" key="1">
    <citation type="journal article" date="2017" name="Nat. Microbiol.">
        <title>Global analysis of biosynthetic gene clusters reveals vast potential of secondary metabolite production in Penicillium species.</title>
        <authorList>
            <person name="Nielsen J.C."/>
            <person name="Grijseels S."/>
            <person name="Prigent S."/>
            <person name="Ji B."/>
            <person name="Dainat J."/>
            <person name="Nielsen K.F."/>
            <person name="Frisvad J.C."/>
            <person name="Workman M."/>
            <person name="Nielsen J."/>
        </authorList>
    </citation>
    <scope>NUCLEOTIDE SEQUENCE [LARGE SCALE GENOMIC DNA]</scope>
    <source>
        <strain evidence="3">IBT 31811</strain>
    </source>
</reference>
<dbReference type="Proteomes" id="UP000191672">
    <property type="component" value="Unassembled WGS sequence"/>
</dbReference>